<feature type="domain" description="Histidine kinase" evidence="9">
    <location>
        <begin position="1"/>
        <end position="107"/>
    </location>
</feature>
<dbReference type="SMART" id="SM00448">
    <property type="entry name" value="REC"/>
    <property type="match status" value="1"/>
</dbReference>
<evidence type="ECO:0000256" key="4">
    <source>
        <dbReference type="ARBA" id="ARBA00022553"/>
    </source>
</evidence>
<evidence type="ECO:0000259" key="9">
    <source>
        <dbReference type="PROSITE" id="PS50109"/>
    </source>
</evidence>
<dbReference type="InterPro" id="IPR004358">
    <property type="entry name" value="Sig_transdc_His_kin-like_C"/>
</dbReference>
<accession>E7GUJ7</accession>
<dbReference type="Gene3D" id="3.40.50.2300">
    <property type="match status" value="1"/>
</dbReference>
<dbReference type="Pfam" id="PF00072">
    <property type="entry name" value="Response_reg"/>
    <property type="match status" value="1"/>
</dbReference>
<evidence type="ECO:0000256" key="6">
    <source>
        <dbReference type="ARBA" id="ARBA00023012"/>
    </source>
</evidence>
<evidence type="ECO:0000313" key="11">
    <source>
        <dbReference type="EMBL" id="EGA91554.1"/>
    </source>
</evidence>
<keyword evidence="5" id="KW-0418">Kinase</keyword>
<sequence>MNLVSNAIKFTPPGGTVHLTVEETAATDLQAVYLFKVTDTGIGIRAEDLERIFESFVQTGANRMRSQGTGLGLPISQNIVQLMGGTLRVKSKINEGSEFSFSIPLSFGKHIDLKPESVTDFYFENVRILLAEDHPINAEIATEILTLKGMRVELAGDGAEAVKCFEQSASGYFDLILMDMRMPNMDGLEATKAIRASDHPDAAKIPVIALTANSFQEDKDMAKEAGMDDFLSKPLEIDLLYTVIQKWLTEFNTNS</sequence>
<dbReference type="EC" id="2.7.13.3" evidence="2"/>
<evidence type="ECO:0000313" key="12">
    <source>
        <dbReference type="Proteomes" id="UP000002970"/>
    </source>
</evidence>
<dbReference type="PROSITE" id="PS50110">
    <property type="entry name" value="RESPONSE_REGULATORY"/>
    <property type="match status" value="1"/>
</dbReference>
<dbReference type="GO" id="GO:0000160">
    <property type="term" value="P:phosphorelay signal transduction system"/>
    <property type="evidence" value="ECO:0007669"/>
    <property type="project" value="UniProtKB-KW"/>
</dbReference>
<dbReference type="PANTHER" id="PTHR45339:SF1">
    <property type="entry name" value="HYBRID SIGNAL TRANSDUCTION HISTIDINE KINASE J"/>
    <property type="match status" value="1"/>
</dbReference>
<dbReference type="InterPro" id="IPR005467">
    <property type="entry name" value="His_kinase_dom"/>
</dbReference>
<keyword evidence="4 8" id="KW-0597">Phosphoprotein</keyword>
<dbReference type="PROSITE" id="PS50109">
    <property type="entry name" value="HIS_KIN"/>
    <property type="match status" value="1"/>
</dbReference>
<name>E7GUJ7_CLOS6</name>
<comment type="catalytic activity">
    <reaction evidence="1">
        <text>ATP + protein L-histidine = ADP + protein N-phospho-L-histidine.</text>
        <dbReference type="EC" id="2.7.13.3"/>
    </reaction>
</comment>
<dbReference type="SMART" id="SM00387">
    <property type="entry name" value="HATPase_c"/>
    <property type="match status" value="1"/>
</dbReference>
<evidence type="ECO:0000259" key="10">
    <source>
        <dbReference type="PROSITE" id="PS50110"/>
    </source>
</evidence>
<keyword evidence="12" id="KW-1185">Reference proteome</keyword>
<dbReference type="InterPro" id="IPR003594">
    <property type="entry name" value="HATPase_dom"/>
</dbReference>
<dbReference type="STRING" id="1512.GCA_900049235_04961"/>
<dbReference type="Proteomes" id="UP000002970">
    <property type="component" value="Unassembled WGS sequence"/>
</dbReference>
<evidence type="ECO:0000256" key="2">
    <source>
        <dbReference type="ARBA" id="ARBA00012438"/>
    </source>
</evidence>
<dbReference type="HOGENOM" id="CLU_000445_114_1_9"/>
<dbReference type="Gene3D" id="3.30.565.10">
    <property type="entry name" value="Histidine kinase-like ATPase, C-terminal domain"/>
    <property type="match status" value="1"/>
</dbReference>
<dbReference type="InterPro" id="IPR001789">
    <property type="entry name" value="Sig_transdc_resp-reg_receiver"/>
</dbReference>
<comment type="caution">
    <text evidence="11">The sequence shown here is derived from an EMBL/GenBank/DDBJ whole genome shotgun (WGS) entry which is preliminary data.</text>
</comment>
<dbReference type="SUPFAM" id="SSF55874">
    <property type="entry name" value="ATPase domain of HSP90 chaperone/DNA topoisomerase II/histidine kinase"/>
    <property type="match status" value="1"/>
</dbReference>
<dbReference type="InterPro" id="IPR036890">
    <property type="entry name" value="HATPase_C_sf"/>
</dbReference>
<dbReference type="CDD" id="cd16922">
    <property type="entry name" value="HATPase_EvgS-ArcB-TorS-like"/>
    <property type="match status" value="1"/>
</dbReference>
<dbReference type="eggNOG" id="COG0642">
    <property type="taxonomic scope" value="Bacteria"/>
</dbReference>
<dbReference type="InterPro" id="IPR011006">
    <property type="entry name" value="CheY-like_superfamily"/>
</dbReference>
<dbReference type="SUPFAM" id="SSF52172">
    <property type="entry name" value="CheY-like"/>
    <property type="match status" value="1"/>
</dbReference>
<evidence type="ECO:0000256" key="1">
    <source>
        <dbReference type="ARBA" id="ARBA00000085"/>
    </source>
</evidence>
<evidence type="ECO:0000256" key="7">
    <source>
        <dbReference type="ARBA" id="ARBA00024867"/>
    </source>
</evidence>
<protein>
    <recommendedName>
        <fullName evidence="3">Stage 0 sporulation protein A homolog</fullName>
        <ecNumber evidence="2">2.7.13.3</ecNumber>
    </recommendedName>
</protein>
<evidence type="ECO:0000256" key="3">
    <source>
        <dbReference type="ARBA" id="ARBA00018672"/>
    </source>
</evidence>
<dbReference type="EMBL" id="ADLQ01000109">
    <property type="protein sequence ID" value="EGA91554.1"/>
    <property type="molecule type" value="Genomic_DNA"/>
</dbReference>
<gene>
    <name evidence="11" type="ORF">HMPREF9474_04592</name>
</gene>
<proteinExistence type="predicted"/>
<feature type="domain" description="Response regulatory" evidence="10">
    <location>
        <begin position="127"/>
        <end position="248"/>
    </location>
</feature>
<evidence type="ECO:0000256" key="5">
    <source>
        <dbReference type="ARBA" id="ARBA00022777"/>
    </source>
</evidence>
<comment type="function">
    <text evidence="7">May play the central regulatory role in sporulation. It may be an element of the effector pathway responsible for the activation of sporulation genes in response to nutritional stress. Spo0A may act in concert with spo0H (a sigma factor) to control the expression of some genes that are critical to the sporulation process.</text>
</comment>
<dbReference type="PRINTS" id="PR00344">
    <property type="entry name" value="BCTRLSENSOR"/>
</dbReference>
<dbReference type="GO" id="GO:0004673">
    <property type="term" value="F:protein histidine kinase activity"/>
    <property type="evidence" value="ECO:0007669"/>
    <property type="project" value="UniProtKB-EC"/>
</dbReference>
<dbReference type="Pfam" id="PF02518">
    <property type="entry name" value="HATPase_c"/>
    <property type="match status" value="1"/>
</dbReference>
<keyword evidence="5" id="KW-0808">Transferase</keyword>
<feature type="modified residue" description="4-aspartylphosphate" evidence="8">
    <location>
        <position position="179"/>
    </location>
</feature>
<reference evidence="11 12" key="1">
    <citation type="submission" date="2010-12" db="EMBL/GenBank/DDBJ databases">
        <title>The Genome Sequence of Clostridium symbiosum strain WAL-14163.</title>
        <authorList>
            <person name="Earl A."/>
            <person name="Ward D."/>
            <person name="Feldgarden M."/>
            <person name="Gevers D."/>
            <person name="Finegold S.M."/>
            <person name="Summanen P.H."/>
            <person name="Molitoris D.R."/>
            <person name="Vaisanen M.L."/>
            <person name="Daigneault M."/>
            <person name="Young S.K."/>
            <person name="Zeng Q."/>
            <person name="Gargeya S."/>
            <person name="Fitzgerald M."/>
            <person name="Haas B."/>
            <person name="Abouelleil A."/>
            <person name="Alvarado L."/>
            <person name="Arachchi H.M."/>
            <person name="Berlin A."/>
            <person name="Brown A."/>
            <person name="Chapman S.B."/>
            <person name="Chen Z."/>
            <person name="Dunbar C."/>
            <person name="Freedman E."/>
            <person name="Gearin G."/>
            <person name="Gellesch M."/>
            <person name="Goldberg J."/>
            <person name="Griggs A."/>
            <person name="Gujja S."/>
            <person name="Heilman E."/>
            <person name="Heiman D."/>
            <person name="Howarth C."/>
            <person name="Larson L."/>
            <person name="Lui A."/>
            <person name="MacDonald P.J.P."/>
            <person name="Mehta T."/>
            <person name="Montmayeur A."/>
            <person name="Murphy C."/>
            <person name="Neiman D."/>
            <person name="Pearson M."/>
            <person name="Priest M."/>
            <person name="Roberts A."/>
            <person name="Saif S."/>
            <person name="Shea T."/>
            <person name="Shenoy N."/>
            <person name="Sisk P."/>
            <person name="Stolte C."/>
            <person name="Sykes S."/>
            <person name="White J."/>
            <person name="Yandava C."/>
            <person name="Nusbaum C."/>
            <person name="Birren B."/>
        </authorList>
    </citation>
    <scope>NUCLEOTIDE SEQUENCE [LARGE SCALE GENOMIC DNA]</scope>
    <source>
        <strain evidence="11 12">WAL-14163</strain>
    </source>
</reference>
<dbReference type="AlphaFoldDB" id="E7GUJ7"/>
<dbReference type="CDD" id="cd17546">
    <property type="entry name" value="REC_hyHK_CKI1_RcsC-like"/>
    <property type="match status" value="1"/>
</dbReference>
<keyword evidence="6" id="KW-0902">Two-component regulatory system</keyword>
<organism evidence="11 12">
    <name type="scientific">Clostridium symbiosum (strain WAL-14163)</name>
    <dbReference type="NCBI Taxonomy" id="742740"/>
    <lineage>
        <taxon>Bacteria</taxon>
        <taxon>Bacillati</taxon>
        <taxon>Bacillota</taxon>
        <taxon>Clostridia</taxon>
        <taxon>Lachnospirales</taxon>
        <taxon>Lachnospiraceae</taxon>
        <taxon>Otoolea</taxon>
    </lineage>
</organism>
<evidence type="ECO:0000256" key="8">
    <source>
        <dbReference type="PROSITE-ProRule" id="PRU00169"/>
    </source>
</evidence>
<dbReference type="PANTHER" id="PTHR45339">
    <property type="entry name" value="HYBRID SIGNAL TRANSDUCTION HISTIDINE KINASE J"/>
    <property type="match status" value="1"/>
</dbReference>